<evidence type="ECO:0000313" key="2">
    <source>
        <dbReference type="Proteomes" id="UP001404956"/>
    </source>
</evidence>
<keyword evidence="2" id="KW-1185">Reference proteome</keyword>
<evidence type="ECO:0000313" key="1">
    <source>
        <dbReference type="EMBL" id="GAA5533102.1"/>
    </source>
</evidence>
<reference evidence="1 2" key="1">
    <citation type="submission" date="2024-02" db="EMBL/GenBank/DDBJ databases">
        <title>Deinococcus aluminii NBRC 112889.</title>
        <authorList>
            <person name="Ichikawa N."/>
            <person name="Katano-Makiyama Y."/>
            <person name="Hidaka K."/>
        </authorList>
    </citation>
    <scope>NUCLEOTIDE SEQUENCE [LARGE SCALE GENOMIC DNA]</scope>
    <source>
        <strain evidence="1 2">NBRC 112889</strain>
    </source>
</reference>
<dbReference type="Proteomes" id="UP001404956">
    <property type="component" value="Unassembled WGS sequence"/>
</dbReference>
<name>A0ABP9XCM6_9DEIO</name>
<dbReference type="RefSeq" id="WP_345452806.1">
    <property type="nucleotide sequence ID" value="NZ_BAABRV010000003.1"/>
</dbReference>
<gene>
    <name evidence="1" type="ORF">Dalu01_01500</name>
</gene>
<comment type="caution">
    <text evidence="1">The sequence shown here is derived from an EMBL/GenBank/DDBJ whole genome shotgun (WGS) entry which is preliminary data.</text>
</comment>
<protein>
    <submittedName>
        <fullName evidence="1">Uncharacterized protein</fullName>
    </submittedName>
</protein>
<sequence>MTGPDPARPSTGALLDAARRAAERLVYVSRDPDVRREAASAAQALTRLLNALRNSGGGPE</sequence>
<proteinExistence type="predicted"/>
<accession>A0ABP9XCM6</accession>
<organism evidence="1 2">
    <name type="scientific">Deinococcus aluminii</name>
    <dbReference type="NCBI Taxonomy" id="1656885"/>
    <lineage>
        <taxon>Bacteria</taxon>
        <taxon>Thermotogati</taxon>
        <taxon>Deinococcota</taxon>
        <taxon>Deinococci</taxon>
        <taxon>Deinococcales</taxon>
        <taxon>Deinococcaceae</taxon>
        <taxon>Deinococcus</taxon>
    </lineage>
</organism>
<dbReference type="EMBL" id="BAABRV010000003">
    <property type="protein sequence ID" value="GAA5533102.1"/>
    <property type="molecule type" value="Genomic_DNA"/>
</dbReference>